<dbReference type="PANTHER" id="PTHR47506">
    <property type="entry name" value="TRANSCRIPTIONAL REGULATORY PROTEIN"/>
    <property type="match status" value="1"/>
</dbReference>
<dbReference type="Pfam" id="PF00440">
    <property type="entry name" value="TetR_N"/>
    <property type="match status" value="1"/>
</dbReference>
<keyword evidence="2 4" id="KW-0238">DNA-binding</keyword>
<proteinExistence type="predicted"/>
<organism evidence="6 7">
    <name type="scientific">Rubrimonas cliftonensis</name>
    <dbReference type="NCBI Taxonomy" id="89524"/>
    <lineage>
        <taxon>Bacteria</taxon>
        <taxon>Pseudomonadati</taxon>
        <taxon>Pseudomonadota</taxon>
        <taxon>Alphaproteobacteria</taxon>
        <taxon>Rhodobacterales</taxon>
        <taxon>Paracoccaceae</taxon>
        <taxon>Rubrimonas</taxon>
    </lineage>
</organism>
<dbReference type="AlphaFoldDB" id="A0A1H4E7W9"/>
<dbReference type="Proteomes" id="UP000198703">
    <property type="component" value="Unassembled WGS sequence"/>
</dbReference>
<evidence type="ECO:0000256" key="2">
    <source>
        <dbReference type="ARBA" id="ARBA00023125"/>
    </source>
</evidence>
<dbReference type="InterPro" id="IPR036271">
    <property type="entry name" value="Tet_transcr_reg_TetR-rel_C_sf"/>
</dbReference>
<sequence>MILFWTRGYAGTSLKDIEAALDMRPGSIYAAFGSKEKLFRSALTLYAERSRTALSETLSEAASPLEGLADHVRKLGRALAAPTQTKACMLMKTMLESSDNERVLRDAAEDMMRQTEAAFRDAFQAARDAGQIPADRDPVRLASRLQSEVLGLRAYAQRSDAPGRIEDLSEDIARDLEALATCFR</sequence>
<dbReference type="InterPro" id="IPR011075">
    <property type="entry name" value="TetR_C"/>
</dbReference>
<name>A0A1H4E7W9_9RHOB</name>
<evidence type="ECO:0000256" key="1">
    <source>
        <dbReference type="ARBA" id="ARBA00023015"/>
    </source>
</evidence>
<dbReference type="STRING" id="89524.SAMN05444370_11289"/>
<accession>A0A1H4E7W9</accession>
<dbReference type="InterPro" id="IPR009057">
    <property type="entry name" value="Homeodomain-like_sf"/>
</dbReference>
<dbReference type="Gene3D" id="1.10.357.10">
    <property type="entry name" value="Tetracycline Repressor, domain 2"/>
    <property type="match status" value="1"/>
</dbReference>
<dbReference type="SUPFAM" id="SSF48498">
    <property type="entry name" value="Tetracyclin repressor-like, C-terminal domain"/>
    <property type="match status" value="1"/>
</dbReference>
<dbReference type="PROSITE" id="PS50977">
    <property type="entry name" value="HTH_TETR_2"/>
    <property type="match status" value="1"/>
</dbReference>
<keyword evidence="1" id="KW-0805">Transcription regulation</keyword>
<evidence type="ECO:0000256" key="3">
    <source>
        <dbReference type="ARBA" id="ARBA00023163"/>
    </source>
</evidence>
<reference evidence="6 7" key="1">
    <citation type="submission" date="2016-10" db="EMBL/GenBank/DDBJ databases">
        <authorList>
            <person name="de Groot N.N."/>
        </authorList>
    </citation>
    <scope>NUCLEOTIDE SEQUENCE [LARGE SCALE GENOMIC DNA]</scope>
    <source>
        <strain evidence="6 7">DSM 15345</strain>
    </source>
</reference>
<dbReference type="SUPFAM" id="SSF46689">
    <property type="entry name" value="Homeodomain-like"/>
    <property type="match status" value="1"/>
</dbReference>
<keyword evidence="3" id="KW-0804">Transcription</keyword>
<feature type="DNA-binding region" description="H-T-H motif" evidence="4">
    <location>
        <begin position="13"/>
        <end position="32"/>
    </location>
</feature>
<dbReference type="GO" id="GO:0003677">
    <property type="term" value="F:DNA binding"/>
    <property type="evidence" value="ECO:0007669"/>
    <property type="project" value="UniProtKB-UniRule"/>
</dbReference>
<evidence type="ECO:0000259" key="5">
    <source>
        <dbReference type="PROSITE" id="PS50977"/>
    </source>
</evidence>
<dbReference type="EMBL" id="FNQM01000012">
    <property type="protein sequence ID" value="SEA80899.1"/>
    <property type="molecule type" value="Genomic_DNA"/>
</dbReference>
<dbReference type="PANTHER" id="PTHR47506:SF1">
    <property type="entry name" value="HTH-TYPE TRANSCRIPTIONAL REGULATOR YJDC"/>
    <property type="match status" value="1"/>
</dbReference>
<evidence type="ECO:0000313" key="7">
    <source>
        <dbReference type="Proteomes" id="UP000198703"/>
    </source>
</evidence>
<evidence type="ECO:0000256" key="4">
    <source>
        <dbReference type="PROSITE-ProRule" id="PRU00335"/>
    </source>
</evidence>
<dbReference type="Gene3D" id="1.10.10.60">
    <property type="entry name" value="Homeodomain-like"/>
    <property type="match status" value="1"/>
</dbReference>
<gene>
    <name evidence="6" type="ORF">SAMN05444370_11289</name>
</gene>
<dbReference type="Pfam" id="PF16925">
    <property type="entry name" value="TetR_C_13"/>
    <property type="match status" value="1"/>
</dbReference>
<keyword evidence="7" id="KW-1185">Reference proteome</keyword>
<evidence type="ECO:0000313" key="6">
    <source>
        <dbReference type="EMBL" id="SEA80899.1"/>
    </source>
</evidence>
<feature type="domain" description="HTH tetR-type" evidence="5">
    <location>
        <begin position="1"/>
        <end position="50"/>
    </location>
</feature>
<protein>
    <submittedName>
        <fullName evidence="6">Transcriptional regulator, TetR family</fullName>
    </submittedName>
</protein>
<dbReference type="InterPro" id="IPR001647">
    <property type="entry name" value="HTH_TetR"/>
</dbReference>